<name>A0A4Q1KEI6_9FLAO</name>
<reference evidence="2" key="1">
    <citation type="submission" date="2019-01" db="EMBL/GenBank/DDBJ databases">
        <title>Cytophagaceae bacterium strain CAR-16.</title>
        <authorList>
            <person name="Chen W.-M."/>
        </authorList>
    </citation>
    <scope>NUCLEOTIDE SEQUENCE [LARGE SCALE GENOMIC DNA]</scope>
    <source>
        <strain evidence="2">WWJ-16</strain>
    </source>
</reference>
<dbReference type="InterPro" id="IPR021615">
    <property type="entry name" value="Omp28"/>
</dbReference>
<comment type="caution">
    <text evidence="1">The sequence shown here is derived from an EMBL/GenBank/DDBJ whole genome shotgun (WGS) entry which is preliminary data.</text>
</comment>
<dbReference type="SUPFAM" id="SSF52833">
    <property type="entry name" value="Thioredoxin-like"/>
    <property type="match status" value="1"/>
</dbReference>
<dbReference type="CDD" id="cd01659">
    <property type="entry name" value="TRX_superfamily"/>
    <property type="match status" value="1"/>
</dbReference>
<organism evidence="1 2">
    <name type="scientific">Flavobacterium stagni</name>
    <dbReference type="NCBI Taxonomy" id="2506421"/>
    <lineage>
        <taxon>Bacteria</taxon>
        <taxon>Pseudomonadati</taxon>
        <taxon>Bacteroidota</taxon>
        <taxon>Flavobacteriia</taxon>
        <taxon>Flavobacteriales</taxon>
        <taxon>Flavobacteriaceae</taxon>
        <taxon>Flavobacterium</taxon>
    </lineage>
</organism>
<dbReference type="InterPro" id="IPR013783">
    <property type="entry name" value="Ig-like_fold"/>
</dbReference>
<dbReference type="Gene3D" id="2.60.40.10">
    <property type="entry name" value="Immunoglobulins"/>
    <property type="match status" value="1"/>
</dbReference>
<dbReference type="PROSITE" id="PS51257">
    <property type="entry name" value="PROKAR_LIPOPROTEIN"/>
    <property type="match status" value="1"/>
</dbReference>
<dbReference type="EMBL" id="SBKN01000001">
    <property type="protein sequence ID" value="RXR24128.1"/>
    <property type="molecule type" value="Genomic_DNA"/>
</dbReference>
<proteinExistence type="predicted"/>
<dbReference type="Proteomes" id="UP000289857">
    <property type="component" value="Unassembled WGS sequence"/>
</dbReference>
<dbReference type="RefSeq" id="WP_129460091.1">
    <property type="nucleotide sequence ID" value="NZ_SBKN01000001.1"/>
</dbReference>
<evidence type="ECO:0000313" key="1">
    <source>
        <dbReference type="EMBL" id="RXR24128.1"/>
    </source>
</evidence>
<evidence type="ECO:0000313" key="2">
    <source>
        <dbReference type="Proteomes" id="UP000289857"/>
    </source>
</evidence>
<dbReference type="OrthoDB" id="1081990at2"/>
<keyword evidence="2" id="KW-1185">Reference proteome</keyword>
<protein>
    <recommendedName>
        <fullName evidence="3">Outer membrane protein Omp28</fullName>
    </recommendedName>
</protein>
<sequence>MNFKALSTLFIAVIVLVSCQDTIIVENRPDGSATAPPVSGYLKKNVLIEDYTGTWCGNCTRVAWAIEEAKAVSDKVVSVAIHNGNDPYHYADIAPLKNLILPTSQLALPVSRLNRMIVWSFPETSNVQQALDLTGNNTTIGLAMNSTVSNGNINLDVKVKCLDNYEGLKLVVYLLEDKLYYNQRNYYSDLYGGVNPIPNFEHNHVLRASLTDITGEAITGTVNGATVTRNFSVPVPANIANPANISFVAFLTKASDNIAINARAAHANENQSFQENP</sequence>
<evidence type="ECO:0008006" key="3">
    <source>
        <dbReference type="Google" id="ProtNLM"/>
    </source>
</evidence>
<dbReference type="AlphaFoldDB" id="A0A4Q1KEI6"/>
<accession>A0A4Q1KEI6</accession>
<dbReference type="Pfam" id="PF11551">
    <property type="entry name" value="Omp28"/>
    <property type="match status" value="1"/>
</dbReference>
<dbReference type="InterPro" id="IPR036249">
    <property type="entry name" value="Thioredoxin-like_sf"/>
</dbReference>
<gene>
    <name evidence="1" type="ORF">EQG61_01430</name>
</gene>